<dbReference type="NCBIfam" id="TIGR00731">
    <property type="entry name" value="bL25_bact_ctc"/>
    <property type="match status" value="1"/>
</dbReference>
<dbReference type="GO" id="GO:0022625">
    <property type="term" value="C:cytosolic large ribosomal subunit"/>
    <property type="evidence" value="ECO:0007669"/>
    <property type="project" value="TreeGrafter"/>
</dbReference>
<dbReference type="EMBL" id="AKFT01000209">
    <property type="protein sequence ID" value="EJF37070.1"/>
    <property type="molecule type" value="Genomic_DNA"/>
</dbReference>
<feature type="compositionally biased region" description="Acidic residues" evidence="6">
    <location>
        <begin position="190"/>
        <end position="202"/>
    </location>
</feature>
<dbReference type="RefSeq" id="WP_008733548.1">
    <property type="nucleotide sequence ID" value="NZ_AKFT01000209.1"/>
</dbReference>
<dbReference type="OrthoDB" id="5242980at2"/>
<evidence type="ECO:0000256" key="2">
    <source>
        <dbReference type="ARBA" id="ARBA00022884"/>
    </source>
</evidence>
<sequence>MANNAITLKGTARTVLGKGASRRARRAGQVPAVVYGHGTDPRHVLLDEHDTRLALRNNDNALIELDIDGERLLALTKEVQRHPIRPGVQHVDFLLVDRNERVEVEIPVTVVGDAAPSTIHIIELPHVVVSASAVSIPESIEVDITGVEAGTAIRVADLTLPKGVEAITDAEIDVVNVAAEAAVADKAPEPDADGEAAEASAE</sequence>
<dbReference type="GO" id="GO:0008097">
    <property type="term" value="F:5S rRNA binding"/>
    <property type="evidence" value="ECO:0007669"/>
    <property type="project" value="InterPro"/>
</dbReference>
<feature type="domain" description="Large ribosomal subunit protein bL25 beta" evidence="8">
    <location>
        <begin position="102"/>
        <end position="179"/>
    </location>
</feature>
<protein>
    <recommendedName>
        <fullName evidence="5">Large ribosomal subunit protein bL25</fullName>
    </recommendedName>
    <alternativeName>
        <fullName evidence="5">General stress protein CTC</fullName>
    </alternativeName>
</protein>
<comment type="similarity">
    <text evidence="5">Belongs to the bacterial ribosomal protein bL25 family. CTC subfamily.</text>
</comment>
<dbReference type="InterPro" id="IPR001021">
    <property type="entry name" value="Ribosomal_bL25_long"/>
</dbReference>
<evidence type="ECO:0000256" key="4">
    <source>
        <dbReference type="ARBA" id="ARBA00023274"/>
    </source>
</evidence>
<keyword evidence="4 5" id="KW-0687">Ribonucleoprotein</keyword>
<keyword evidence="10" id="KW-1185">Reference proteome</keyword>
<evidence type="ECO:0000259" key="7">
    <source>
        <dbReference type="Pfam" id="PF01386"/>
    </source>
</evidence>
<keyword evidence="3 5" id="KW-0689">Ribosomal protein</keyword>
<dbReference type="InterPro" id="IPR020930">
    <property type="entry name" value="Ribosomal_uL5_bac-type"/>
</dbReference>
<dbReference type="NCBIfam" id="NF004131">
    <property type="entry name" value="PRK05618.2-1"/>
    <property type="match status" value="1"/>
</dbReference>
<dbReference type="InterPro" id="IPR029751">
    <property type="entry name" value="Ribosomal_L25_dom"/>
</dbReference>
<keyword evidence="2 5" id="KW-0694">RNA-binding</keyword>
<name>J1GVF6_9ACTO</name>
<accession>J1GVF6</accession>
<dbReference type="Gene3D" id="2.40.240.10">
    <property type="entry name" value="Ribosomal Protein L25, Chain P"/>
    <property type="match status" value="1"/>
</dbReference>
<evidence type="ECO:0000259" key="8">
    <source>
        <dbReference type="Pfam" id="PF14693"/>
    </source>
</evidence>
<evidence type="ECO:0000313" key="10">
    <source>
        <dbReference type="Proteomes" id="UP000002941"/>
    </source>
</evidence>
<dbReference type="Pfam" id="PF14693">
    <property type="entry name" value="Ribosomal_TL5_C"/>
    <property type="match status" value="1"/>
</dbReference>
<reference evidence="9 10" key="1">
    <citation type="submission" date="2012-05" db="EMBL/GenBank/DDBJ databases">
        <authorList>
            <person name="Harkins D.M."/>
            <person name="Madupu R."/>
            <person name="Durkin A.S."/>
            <person name="Torralba M."/>
            <person name="Methe B."/>
            <person name="Sutton G.G."/>
            <person name="Nelson K.E."/>
        </authorList>
    </citation>
    <scope>NUCLEOTIDE SEQUENCE [LARGE SCALE GENOMIC DNA]</scope>
    <source>
        <strain evidence="9 10">F0489</strain>
    </source>
</reference>
<dbReference type="InterPro" id="IPR020056">
    <property type="entry name" value="Rbsml_bL25/Gln-tRNA_synth_N"/>
</dbReference>
<organism evidence="9 10">
    <name type="scientific">Actinomyces massiliensis F0489</name>
    <dbReference type="NCBI Taxonomy" id="1125718"/>
    <lineage>
        <taxon>Bacteria</taxon>
        <taxon>Bacillati</taxon>
        <taxon>Actinomycetota</taxon>
        <taxon>Actinomycetes</taxon>
        <taxon>Actinomycetales</taxon>
        <taxon>Actinomycetaceae</taxon>
        <taxon>Actinomyces</taxon>
    </lineage>
</organism>
<comment type="subunit">
    <text evidence="5">Part of the 50S ribosomal subunit; part of the 5S rRNA/L5/L18/L25 subcomplex. Contacts the 5S rRNA. Binds to the 5S rRNA independently of L5 and L18.</text>
</comment>
<dbReference type="Pfam" id="PF01386">
    <property type="entry name" value="Ribosomal_L25p"/>
    <property type="match status" value="1"/>
</dbReference>
<evidence type="ECO:0000256" key="5">
    <source>
        <dbReference type="HAMAP-Rule" id="MF_01334"/>
    </source>
</evidence>
<dbReference type="PATRIC" id="fig|1125718.3.peg.2655"/>
<dbReference type="InterPro" id="IPR037121">
    <property type="entry name" value="Ribosomal_bL25_C"/>
</dbReference>
<dbReference type="HAMAP" id="MF_01334">
    <property type="entry name" value="Ribosomal_bL25_CTC"/>
    <property type="match status" value="1"/>
</dbReference>
<evidence type="ECO:0000256" key="3">
    <source>
        <dbReference type="ARBA" id="ARBA00022980"/>
    </source>
</evidence>
<dbReference type="AlphaFoldDB" id="J1GVF6"/>
<gene>
    <name evidence="5" type="primary">rplY</name>
    <name evidence="5" type="synonym">ctc</name>
    <name evidence="9" type="ORF">HMPREF1318_0907</name>
</gene>
<comment type="function">
    <text evidence="5">This is one of the proteins that binds to the 5S RNA in the ribosome where it forms part of the central protuberance.</text>
</comment>
<dbReference type="GO" id="GO:0006412">
    <property type="term" value="P:translation"/>
    <property type="evidence" value="ECO:0007669"/>
    <property type="project" value="UniProtKB-UniRule"/>
</dbReference>
<evidence type="ECO:0000256" key="6">
    <source>
        <dbReference type="SAM" id="MobiDB-lite"/>
    </source>
</evidence>
<dbReference type="PANTHER" id="PTHR33284">
    <property type="entry name" value="RIBOSOMAL PROTEIN L25/GLN-TRNA SYNTHETASE, ANTI-CODON-BINDING DOMAIN-CONTAINING PROTEIN"/>
    <property type="match status" value="1"/>
</dbReference>
<dbReference type="InterPro" id="IPR020057">
    <property type="entry name" value="Ribosomal_bL25_b-dom"/>
</dbReference>
<feature type="region of interest" description="Disordered" evidence="6">
    <location>
        <begin position="183"/>
        <end position="202"/>
    </location>
</feature>
<dbReference type="SUPFAM" id="SSF50715">
    <property type="entry name" value="Ribosomal protein L25-like"/>
    <property type="match status" value="1"/>
</dbReference>
<dbReference type="Proteomes" id="UP000002941">
    <property type="component" value="Unassembled WGS sequence"/>
</dbReference>
<keyword evidence="1 5" id="KW-0699">rRNA-binding</keyword>
<feature type="domain" description="Large ribosomal subunit protein bL25 L25" evidence="7">
    <location>
        <begin position="8"/>
        <end position="93"/>
    </location>
</feature>
<dbReference type="eggNOG" id="COG1825">
    <property type="taxonomic scope" value="Bacteria"/>
</dbReference>
<evidence type="ECO:0000256" key="1">
    <source>
        <dbReference type="ARBA" id="ARBA00022730"/>
    </source>
</evidence>
<dbReference type="Gene3D" id="2.170.120.20">
    <property type="entry name" value="Ribosomal protein L25, beta domain"/>
    <property type="match status" value="1"/>
</dbReference>
<dbReference type="PANTHER" id="PTHR33284:SF1">
    <property type="entry name" value="RIBOSOMAL PROTEIN L25_GLN-TRNA SYNTHETASE, ANTI-CODON-BINDING DOMAIN-CONTAINING PROTEIN"/>
    <property type="match status" value="1"/>
</dbReference>
<proteinExistence type="inferred from homology"/>
<dbReference type="NCBIfam" id="NF004612">
    <property type="entry name" value="PRK05943.1"/>
    <property type="match status" value="1"/>
</dbReference>
<dbReference type="GO" id="GO:0003735">
    <property type="term" value="F:structural constituent of ribosome"/>
    <property type="evidence" value="ECO:0007669"/>
    <property type="project" value="InterPro"/>
</dbReference>
<dbReference type="CDD" id="cd00495">
    <property type="entry name" value="Ribosomal_L25_TL5_CTC"/>
    <property type="match status" value="1"/>
</dbReference>
<evidence type="ECO:0000313" key="9">
    <source>
        <dbReference type="EMBL" id="EJF37070.1"/>
    </source>
</evidence>
<dbReference type="InterPro" id="IPR011035">
    <property type="entry name" value="Ribosomal_bL25/Gln-tRNA_synth"/>
</dbReference>
<comment type="caution">
    <text evidence="9">The sequence shown here is derived from an EMBL/GenBank/DDBJ whole genome shotgun (WGS) entry which is preliminary data.</text>
</comment>